<accession>A0AAT9J7P9</accession>
<gene>
    <name evidence="1" type="ORF">AvPV1_gp30</name>
</gene>
<protein>
    <submittedName>
        <fullName evidence="1">Uncharacterized protein</fullName>
    </submittedName>
</protein>
<sequence length="115" mass="13639">MSYSYKNYQWNNLRHRELYNIYNYEDLPLLIESEKKHVRYVLYFVIDLLNKCSAANCETKDLLLSFARKYFITISADILNPILYELIKKKLEELDPVARDILDEVVDEPVEVTGA</sequence>
<reference evidence="1" key="1">
    <citation type="journal article" date="2024" name="ISME J.">
        <title>Pleomorphic viruses establish stable relationship with marine hyperthermophilic archaea.</title>
        <authorList>
            <person name="Baquero D.P."/>
            <person name="Bignon E.A."/>
            <person name="Krupovic M."/>
        </authorList>
    </citation>
    <scope>NUCLEOTIDE SEQUENCE</scope>
</reference>
<evidence type="ECO:0000313" key="1">
    <source>
        <dbReference type="EMBL" id="DBA54612.1"/>
    </source>
</evidence>
<proteinExistence type="predicted"/>
<organism evidence="1">
    <name type="scientific">Archaeoglobus veneficus pleomorphic virus 1</name>
    <dbReference type="NCBI Taxonomy" id="3115750"/>
    <lineage>
        <taxon>Viruses</taxon>
        <taxon>Monodnaviria</taxon>
        <taxon>Trapavirae</taxon>
        <taxon>Calorviricota</taxon>
        <taxon>Caminiviricetes</taxon>
        <taxon>Ageovirales</taxon>
        <taxon>Thalassapleoviridae</taxon>
        <taxon>Avenivirus</taxon>
        <taxon>Avenivirus atlanticense</taxon>
    </lineage>
</organism>
<name>A0AAT9J7P9_9VIRU</name>
<dbReference type="EMBL" id="BK065155">
    <property type="protein sequence ID" value="DBA54612.1"/>
    <property type="molecule type" value="Genomic_DNA"/>
</dbReference>